<dbReference type="Pfam" id="PF12831">
    <property type="entry name" value="FAD_oxidored"/>
    <property type="match status" value="3"/>
</dbReference>
<dbReference type="Proteomes" id="UP000003959">
    <property type="component" value="Unassembled WGS sequence"/>
</dbReference>
<dbReference type="SUPFAM" id="SSF51905">
    <property type="entry name" value="FAD/NAD(P)-binding domain"/>
    <property type="match status" value="1"/>
</dbReference>
<organism evidence="2 3">
    <name type="scientific">Moorena producens 3L</name>
    <dbReference type="NCBI Taxonomy" id="489825"/>
    <lineage>
        <taxon>Bacteria</taxon>
        <taxon>Bacillati</taxon>
        <taxon>Cyanobacteriota</taxon>
        <taxon>Cyanophyceae</taxon>
        <taxon>Coleofasciculales</taxon>
        <taxon>Coleofasciculaceae</taxon>
        <taxon>Moorena</taxon>
    </lineage>
</organism>
<keyword evidence="3" id="KW-1185">Reference proteome</keyword>
<dbReference type="EMBL" id="GL890969">
    <property type="protein sequence ID" value="EGJ29495.1"/>
    <property type="molecule type" value="Genomic_DNA"/>
</dbReference>
<dbReference type="GO" id="GO:0008734">
    <property type="term" value="F:L-aspartate oxidase activity"/>
    <property type="evidence" value="ECO:0007669"/>
    <property type="project" value="InterPro"/>
</dbReference>
<feature type="chain" id="PRO_5003319846" evidence="1">
    <location>
        <begin position="25"/>
        <end position="666"/>
    </location>
</feature>
<dbReference type="AlphaFoldDB" id="F4Y0Y4"/>
<evidence type="ECO:0000256" key="1">
    <source>
        <dbReference type="SAM" id="SignalP"/>
    </source>
</evidence>
<dbReference type="InterPro" id="IPR036188">
    <property type="entry name" value="FAD/NAD-bd_sf"/>
</dbReference>
<sequence>MKRSLVRISVFISLLGFTPSPGIAAPPRTPDQTESCEILVIGGGLAGAAAAYEGLLAGQTVCLTEITDWVGGQISAQGTSALDERPTQRSRLFYPKGYLELRDRIKRYYRQLNPGDCWVSESCFLPRDAHQILFNILRKAAKRGKGRLKWFPSTVVKELEISADGKTIDSVIAIQHKSTADAPGLNTFPLSQTIEDWYSYENSSRFEKSILRIVPQQTQDNSSNWYIIDATETGEIIALADVPYQLGIDSRSYLNPSASSATDDPYCTQGFTYTFAMEQTKEPQTQEMPSFYPQYQPYYSYELQRLADFEGVFTYRRIWSSKRGKRIRWGVTAPTPGDISMQNWTWGNDYRPGTSEDNLVYTRRQLRTSGQLAPGGWMGGLRTESLRKGEENALGYYYWLVAGTTDSQLGDGVKEPHPNHRYLTGLDSPMGTMHGLSKYPYIREGRRIIGRPSFGYPQGFTISEVDISRRDYQDEYYRQTLSPDEYRRLWAVLAGLEAPSVIQGKIQPDQVSQRSRSTIYPDSVGIGHYAIDFHPCMTLSPAETPGNTERQGERRGAGQAYPFQIPLRAIIPQKIDNLLVAGKSIATSHIAAAAYRVHSFEWSSGAAAGTTAAFSLETGIAPYQLVQEPLFQQTQLQALRQQLEKNGNPTAFPDTSIFNQNWEDWR</sequence>
<evidence type="ECO:0000313" key="3">
    <source>
        <dbReference type="Proteomes" id="UP000003959"/>
    </source>
</evidence>
<protein>
    <submittedName>
        <fullName evidence="2">FAD dependent oxidoreductase</fullName>
    </submittedName>
</protein>
<accession>F4Y0Y4</accession>
<dbReference type="eggNOG" id="COG0665">
    <property type="taxonomic scope" value="Bacteria"/>
</dbReference>
<dbReference type="HOGENOM" id="CLU_028023_0_0_3"/>
<dbReference type="InterPro" id="IPR005288">
    <property type="entry name" value="NadB"/>
</dbReference>
<dbReference type="PANTHER" id="PTHR42716">
    <property type="entry name" value="L-ASPARTATE OXIDASE"/>
    <property type="match status" value="1"/>
</dbReference>
<gene>
    <name evidence="2" type="ORF">LYNGBM3L_64000</name>
</gene>
<feature type="signal peptide" evidence="1">
    <location>
        <begin position="1"/>
        <end position="24"/>
    </location>
</feature>
<reference evidence="3" key="1">
    <citation type="journal article" date="2011" name="Proc. Natl. Acad. Sci. U.S.A.">
        <title>Genomic insights into the physiology and ecology of the marine filamentous cyanobacterium Lyngbya majuscula.</title>
        <authorList>
            <person name="Jones A.C."/>
            <person name="Monroe E.A."/>
            <person name="Podell S."/>
            <person name="Hess W.R."/>
            <person name="Klages S."/>
            <person name="Esquenazi E."/>
            <person name="Niessen S."/>
            <person name="Hoover H."/>
            <person name="Rothmann M."/>
            <person name="Lasken R.S."/>
            <person name="Yates J.R.III."/>
            <person name="Reinhardt R."/>
            <person name="Kube M."/>
            <person name="Burkart M.D."/>
            <person name="Allen E.E."/>
            <person name="Dorrestein P.C."/>
            <person name="Gerwick W.H."/>
            <person name="Gerwick L."/>
        </authorList>
    </citation>
    <scope>NUCLEOTIDE SEQUENCE [LARGE SCALE GENOMIC DNA]</scope>
    <source>
        <strain evidence="3">3L</strain>
    </source>
</reference>
<keyword evidence="1" id="KW-0732">Signal</keyword>
<evidence type="ECO:0000313" key="2">
    <source>
        <dbReference type="EMBL" id="EGJ29495.1"/>
    </source>
</evidence>
<dbReference type="GO" id="GO:0009435">
    <property type="term" value="P:NAD+ biosynthetic process"/>
    <property type="evidence" value="ECO:0007669"/>
    <property type="project" value="InterPro"/>
</dbReference>
<dbReference type="OrthoDB" id="615715at2"/>
<proteinExistence type="predicted"/>
<name>F4Y0Y4_9CYAN</name>
<dbReference type="PANTHER" id="PTHR42716:SF1">
    <property type="entry name" value="SLL0471 PROTEIN"/>
    <property type="match status" value="1"/>
</dbReference>
<dbReference type="RefSeq" id="WP_008189507.1">
    <property type="nucleotide sequence ID" value="NZ_GL890969.1"/>
</dbReference>
<dbReference type="Gene3D" id="3.50.50.60">
    <property type="entry name" value="FAD/NAD(P)-binding domain"/>
    <property type="match status" value="1"/>
</dbReference>